<organism evidence="5 6">
    <name type="scientific">Saccharibacillus brassicae</name>
    <dbReference type="NCBI Taxonomy" id="2583377"/>
    <lineage>
        <taxon>Bacteria</taxon>
        <taxon>Bacillati</taxon>
        <taxon>Bacillota</taxon>
        <taxon>Bacilli</taxon>
        <taxon>Bacillales</taxon>
        <taxon>Paenibacillaceae</taxon>
        <taxon>Saccharibacillus</taxon>
    </lineage>
</organism>
<dbReference type="InterPro" id="IPR046335">
    <property type="entry name" value="LacI/GalR-like_sensor"/>
</dbReference>
<dbReference type="InterPro" id="IPR010982">
    <property type="entry name" value="Lambda_DNA-bd_dom_sf"/>
</dbReference>
<dbReference type="AlphaFoldDB" id="A0A4Y6V549"/>
<accession>A0A4Y6V549</accession>
<name>A0A4Y6V549_SACBS</name>
<proteinExistence type="predicted"/>
<evidence type="ECO:0000256" key="1">
    <source>
        <dbReference type="ARBA" id="ARBA00023015"/>
    </source>
</evidence>
<evidence type="ECO:0000259" key="4">
    <source>
        <dbReference type="PROSITE" id="PS50932"/>
    </source>
</evidence>
<keyword evidence="2" id="KW-0238">DNA-binding</keyword>
<dbReference type="InterPro" id="IPR028082">
    <property type="entry name" value="Peripla_BP_I"/>
</dbReference>
<dbReference type="GO" id="GO:0003700">
    <property type="term" value="F:DNA-binding transcription factor activity"/>
    <property type="evidence" value="ECO:0007669"/>
    <property type="project" value="TreeGrafter"/>
</dbReference>
<dbReference type="Gene3D" id="1.10.260.40">
    <property type="entry name" value="lambda repressor-like DNA-binding domains"/>
    <property type="match status" value="1"/>
</dbReference>
<dbReference type="OrthoDB" id="9796186at2"/>
<dbReference type="Pfam" id="PF00356">
    <property type="entry name" value="LacI"/>
    <property type="match status" value="1"/>
</dbReference>
<dbReference type="Pfam" id="PF13377">
    <property type="entry name" value="Peripla_BP_3"/>
    <property type="match status" value="1"/>
</dbReference>
<dbReference type="SMART" id="SM00354">
    <property type="entry name" value="HTH_LACI"/>
    <property type="match status" value="1"/>
</dbReference>
<evidence type="ECO:0000313" key="6">
    <source>
        <dbReference type="Proteomes" id="UP000316968"/>
    </source>
</evidence>
<evidence type="ECO:0000313" key="5">
    <source>
        <dbReference type="EMBL" id="QDH23637.1"/>
    </source>
</evidence>
<keyword evidence="6" id="KW-1185">Reference proteome</keyword>
<dbReference type="InterPro" id="IPR000843">
    <property type="entry name" value="HTH_LacI"/>
</dbReference>
<reference evidence="5 6" key="1">
    <citation type="submission" date="2019-06" db="EMBL/GenBank/DDBJ databases">
        <title>Saccharibacillus brassicae sp. nov., an endophytic bacterium isolated from Chinese cabbage seeds (Brassica pekinensis).</title>
        <authorList>
            <person name="Jiang L."/>
            <person name="Lee J."/>
            <person name="Kim S.W."/>
        </authorList>
    </citation>
    <scope>NUCLEOTIDE SEQUENCE [LARGE SCALE GENOMIC DNA]</scope>
    <source>
        <strain evidence="6">KCTC 43072 / ATSA2</strain>
    </source>
</reference>
<dbReference type="PANTHER" id="PTHR30146:SF109">
    <property type="entry name" value="HTH-TYPE TRANSCRIPTIONAL REGULATOR GALS"/>
    <property type="match status" value="1"/>
</dbReference>
<dbReference type="GO" id="GO:0000976">
    <property type="term" value="F:transcription cis-regulatory region binding"/>
    <property type="evidence" value="ECO:0007669"/>
    <property type="project" value="TreeGrafter"/>
</dbReference>
<dbReference type="Proteomes" id="UP000316968">
    <property type="component" value="Chromosome"/>
</dbReference>
<keyword evidence="3" id="KW-0804">Transcription</keyword>
<dbReference type="Gene3D" id="3.40.50.2300">
    <property type="match status" value="2"/>
</dbReference>
<dbReference type="PANTHER" id="PTHR30146">
    <property type="entry name" value="LACI-RELATED TRANSCRIPTIONAL REPRESSOR"/>
    <property type="match status" value="1"/>
</dbReference>
<dbReference type="SUPFAM" id="SSF47413">
    <property type="entry name" value="lambda repressor-like DNA-binding domains"/>
    <property type="match status" value="1"/>
</dbReference>
<protein>
    <submittedName>
        <fullName evidence="5">LacI family transcriptional regulator</fullName>
    </submittedName>
</protein>
<dbReference type="PROSITE" id="PS00356">
    <property type="entry name" value="HTH_LACI_1"/>
    <property type="match status" value="1"/>
</dbReference>
<dbReference type="SUPFAM" id="SSF53822">
    <property type="entry name" value="Periplasmic binding protein-like I"/>
    <property type="match status" value="1"/>
</dbReference>
<dbReference type="PROSITE" id="PS50932">
    <property type="entry name" value="HTH_LACI_2"/>
    <property type="match status" value="1"/>
</dbReference>
<dbReference type="PRINTS" id="PR00036">
    <property type="entry name" value="HTHLACI"/>
</dbReference>
<sequence>MRPVTVYDIAREANVSVATVSRVLNNTAPVKKETRERIVALMHKHQFQPNALARSLSRKETGMIGFILPDITNPFFPEVLSGFDYEARKLGYTYFLCDTISTNEENERQYDRQYERESQYLNLLMEKQVDGIVMIGGRVDLAKPGSELEREVEEASKRVPVLLLNGNLPQTKLNRISADQKLGAQLAVQHLIDLGHRDIAAIGGYAKMTNTQQRLLGFRTAMKEAGLPVRKEWILTEGFSVEKGREFASRLLGAKRRPSAIFCMNDLLAIGALKAAHRVGLGVPEELSIVGYDDIPQATYSIPELTTVSLQSQEIGRQAARTLDKMIAGKKVPRLQSIMPELVVRETTAPYTGPPL</sequence>
<dbReference type="CDD" id="cd06267">
    <property type="entry name" value="PBP1_LacI_sugar_binding-like"/>
    <property type="match status" value="1"/>
</dbReference>
<evidence type="ECO:0000256" key="3">
    <source>
        <dbReference type="ARBA" id="ARBA00023163"/>
    </source>
</evidence>
<gene>
    <name evidence="5" type="ORF">FFV09_03200</name>
</gene>
<feature type="domain" description="HTH lacI-type" evidence="4">
    <location>
        <begin position="4"/>
        <end position="58"/>
    </location>
</feature>
<dbReference type="EMBL" id="CP041217">
    <property type="protein sequence ID" value="QDH23637.1"/>
    <property type="molecule type" value="Genomic_DNA"/>
</dbReference>
<evidence type="ECO:0000256" key="2">
    <source>
        <dbReference type="ARBA" id="ARBA00023125"/>
    </source>
</evidence>
<keyword evidence="1" id="KW-0805">Transcription regulation</keyword>
<dbReference type="KEGG" id="saca:FFV09_03200"/>
<dbReference type="CDD" id="cd01392">
    <property type="entry name" value="HTH_LacI"/>
    <property type="match status" value="1"/>
</dbReference>